<comment type="subcellular location">
    <subcellularLocation>
        <location evidence="1">Membrane</location>
        <topology evidence="1">Multi-pass membrane protein</topology>
    </subcellularLocation>
</comment>
<reference evidence="7" key="1">
    <citation type="journal article" date="2019" name="PLoS Negl. Trop. Dis.">
        <title>Revisiting the worldwide diversity of Leptospira species in the environment.</title>
        <authorList>
            <person name="Vincent A.T."/>
            <person name="Schiettekatte O."/>
            <person name="Bourhy P."/>
            <person name="Veyrier F.J."/>
            <person name="Picardeau M."/>
        </authorList>
    </citation>
    <scope>NUCLEOTIDE SEQUENCE [LARGE SCALE GENOMIC DNA]</scope>
    <source>
        <strain evidence="7">201800295</strain>
    </source>
</reference>
<evidence type="ECO:0000256" key="2">
    <source>
        <dbReference type="ARBA" id="ARBA00022692"/>
    </source>
</evidence>
<dbReference type="InterPro" id="IPR052556">
    <property type="entry name" value="PolySynth_Transporter"/>
</dbReference>
<proteinExistence type="predicted"/>
<evidence type="ECO:0000313" key="6">
    <source>
        <dbReference type="EMBL" id="TGK48562.1"/>
    </source>
</evidence>
<dbReference type="EMBL" id="RQFD01000015">
    <property type="protein sequence ID" value="TGK48562.1"/>
    <property type="molecule type" value="Genomic_DNA"/>
</dbReference>
<feature type="transmembrane region" description="Helical" evidence="5">
    <location>
        <begin position="170"/>
        <end position="191"/>
    </location>
</feature>
<keyword evidence="4 5" id="KW-0472">Membrane</keyword>
<feature type="transmembrane region" description="Helical" evidence="5">
    <location>
        <begin position="80"/>
        <end position="103"/>
    </location>
</feature>
<dbReference type="Proteomes" id="UP000297617">
    <property type="component" value="Unassembled WGS sequence"/>
</dbReference>
<evidence type="ECO:0000256" key="1">
    <source>
        <dbReference type="ARBA" id="ARBA00004141"/>
    </source>
</evidence>
<keyword evidence="3 5" id="KW-1133">Transmembrane helix</keyword>
<keyword evidence="2 5" id="KW-0812">Transmembrane</keyword>
<feature type="transmembrane region" description="Helical" evidence="5">
    <location>
        <begin position="380"/>
        <end position="402"/>
    </location>
</feature>
<feature type="transmembrane region" description="Helical" evidence="5">
    <location>
        <begin position="327"/>
        <end position="349"/>
    </location>
</feature>
<comment type="caution">
    <text evidence="6">The sequence shown here is derived from an EMBL/GenBank/DDBJ whole genome shotgun (WGS) entry which is preliminary data.</text>
</comment>
<feature type="transmembrane region" description="Helical" evidence="5">
    <location>
        <begin position="109"/>
        <end position="129"/>
    </location>
</feature>
<dbReference type="PANTHER" id="PTHR43424:SF1">
    <property type="entry name" value="LOCUS PUTATIVE PROTEIN 1-RELATED"/>
    <property type="match status" value="1"/>
</dbReference>
<keyword evidence="7" id="KW-1185">Reference proteome</keyword>
<dbReference type="PANTHER" id="PTHR43424">
    <property type="entry name" value="LOCUS PUTATIVE PROTEIN 1-RELATED"/>
    <property type="match status" value="1"/>
</dbReference>
<dbReference type="CDD" id="cd13128">
    <property type="entry name" value="MATE_Wzx_like"/>
    <property type="match status" value="1"/>
</dbReference>
<evidence type="ECO:0000313" key="7">
    <source>
        <dbReference type="Proteomes" id="UP000297617"/>
    </source>
</evidence>
<protein>
    <submittedName>
        <fullName evidence="6">Flippase</fullName>
    </submittedName>
</protein>
<dbReference type="RefSeq" id="WP_135754275.1">
    <property type="nucleotide sequence ID" value="NZ_RQFD01000015.1"/>
</dbReference>
<organism evidence="6 7">
    <name type="scientific">Leptospira bouyouniensis</name>
    <dbReference type="NCBI Taxonomy" id="2484911"/>
    <lineage>
        <taxon>Bacteria</taxon>
        <taxon>Pseudomonadati</taxon>
        <taxon>Spirochaetota</taxon>
        <taxon>Spirochaetia</taxon>
        <taxon>Leptospirales</taxon>
        <taxon>Leptospiraceae</taxon>
        <taxon>Leptospira</taxon>
    </lineage>
</organism>
<feature type="transmembrane region" description="Helical" evidence="5">
    <location>
        <begin position="255"/>
        <end position="274"/>
    </location>
</feature>
<name>A0ABY2L3Q1_9LEPT</name>
<gene>
    <name evidence="6" type="ORF">EHQ10_12695</name>
</gene>
<evidence type="ECO:0000256" key="5">
    <source>
        <dbReference type="SAM" id="Phobius"/>
    </source>
</evidence>
<sequence length="435" mass="50741">MKKIIINSFWLVFDKIIKLSFGLIIGIGIARFFGPEIFGKYNFANSIVVLFGTVLPLGTEAILIRELVNDYNKNEELLSFSFYLHFLSGIVFFIASIFLLYVLKFEDTTTFNIGLILAFSLLFRFLSVPRYFFESRTEIKYIIYIENSLFLLFSLIRIGLLYFSYDVYCFIYSFLFEAIISYLLIFIYYCNIKGFNILYFPKFTKWFVLLKESFPIFISGLSVILYMKIDQLMIGMLLGDSSVGFYSVAVKLSEFWYFLPLGISASFYPTLIELKKSSIAKYKETFQNLHIVLFMISIFMAFIVQIFGNWIVEFLYGVDYSLAGDVFRIYIWSAIFVFLGVAGGNYYIIENKQSFVLLKSIVGLFMNIILNFIWIPSNGILGAAAATLVSQIVSAMLIPLLFKELHELLFFQLECFVFWNWHNRLKNFYFKFKSN</sequence>
<feature type="transmembrane region" description="Helical" evidence="5">
    <location>
        <begin position="141"/>
        <end position="164"/>
    </location>
</feature>
<evidence type="ECO:0000256" key="3">
    <source>
        <dbReference type="ARBA" id="ARBA00022989"/>
    </source>
</evidence>
<feature type="transmembrane region" description="Helical" evidence="5">
    <location>
        <begin position="203"/>
        <end position="227"/>
    </location>
</feature>
<dbReference type="Pfam" id="PF01943">
    <property type="entry name" value="Polysacc_synt"/>
    <property type="match status" value="1"/>
</dbReference>
<feature type="transmembrane region" description="Helical" evidence="5">
    <location>
        <begin position="356"/>
        <end position="374"/>
    </location>
</feature>
<dbReference type="InterPro" id="IPR002797">
    <property type="entry name" value="Polysacc_synth"/>
</dbReference>
<feature type="transmembrane region" description="Helical" evidence="5">
    <location>
        <begin position="286"/>
        <end position="307"/>
    </location>
</feature>
<feature type="transmembrane region" description="Helical" evidence="5">
    <location>
        <begin position="12"/>
        <end position="34"/>
    </location>
</feature>
<feature type="transmembrane region" description="Helical" evidence="5">
    <location>
        <begin position="46"/>
        <end position="68"/>
    </location>
</feature>
<accession>A0ABY2L3Q1</accession>
<evidence type="ECO:0000256" key="4">
    <source>
        <dbReference type="ARBA" id="ARBA00023136"/>
    </source>
</evidence>